<evidence type="ECO:0000313" key="2">
    <source>
        <dbReference type="EMBL" id="OTO01358.1"/>
    </source>
</evidence>
<gene>
    <name evidence="2" type="ORF">A5880_003200</name>
    <name evidence="1" type="ORF">A5880_003209</name>
</gene>
<organism evidence="2">
    <name type="scientific">Candidatus Enterococcus mansonii</name>
    <dbReference type="NCBI Taxonomy" id="1834181"/>
    <lineage>
        <taxon>Bacteria</taxon>
        <taxon>Bacillati</taxon>
        <taxon>Bacillota</taxon>
        <taxon>Bacilli</taxon>
        <taxon>Lactobacillales</taxon>
        <taxon>Enterococcaceae</taxon>
        <taxon>Enterococcus</taxon>
    </lineage>
</organism>
<sequence length="102" mass="11772">MGKAISKRKSKVQYRDICLPIDLIRKVTTVRTFDKRTWVNMWDGSFARRSVDGSGVDKVELLHGIFDNIQTAAEKDIVVARKDHPEQVLRFLVSPYVIGRRK</sequence>
<reference evidence="2" key="1">
    <citation type="submission" date="2017-05" db="EMBL/GenBank/DDBJ databases">
        <title>The Genome Sequence of Enterococcus sp. 4G2_DIV0659.</title>
        <authorList>
            <consortium name="The Broad Institute Genomics Platform"/>
            <consortium name="The Broad Institute Genomic Center for Infectious Diseases"/>
            <person name="Earl A."/>
            <person name="Manson A."/>
            <person name="Schwartman J."/>
            <person name="Gilmore M."/>
            <person name="Abouelleil A."/>
            <person name="Cao P."/>
            <person name="Chapman S."/>
            <person name="Cusick C."/>
            <person name="Shea T."/>
            <person name="Young S."/>
            <person name="Neafsey D."/>
            <person name="Nusbaum C."/>
            <person name="Birren B."/>
        </authorList>
    </citation>
    <scope>NUCLEOTIDE SEQUENCE [LARGE SCALE GENOMIC DNA]</scope>
    <source>
        <strain evidence="2">4G2_DIV0659</strain>
    </source>
</reference>
<protein>
    <submittedName>
        <fullName evidence="2">Uncharacterized protein</fullName>
    </submittedName>
</protein>
<comment type="caution">
    <text evidence="2">The sequence shown here is derived from an EMBL/GenBank/DDBJ whole genome shotgun (WGS) entry which is preliminary data.</text>
</comment>
<accession>A0A242BTM4</accession>
<dbReference type="Proteomes" id="UP000195139">
    <property type="component" value="Unassembled WGS sequence"/>
</dbReference>
<evidence type="ECO:0000313" key="3">
    <source>
        <dbReference type="Proteomes" id="UP000195139"/>
    </source>
</evidence>
<dbReference type="EMBL" id="NGLE01000014">
    <property type="protein sequence ID" value="OTO01358.1"/>
    <property type="molecule type" value="Genomic_DNA"/>
</dbReference>
<name>A0A242BTM4_9ENTE</name>
<dbReference type="EMBL" id="NGLE02000002">
    <property type="protein sequence ID" value="MEI5995618.1"/>
    <property type="molecule type" value="Genomic_DNA"/>
</dbReference>
<evidence type="ECO:0000313" key="1">
    <source>
        <dbReference type="EMBL" id="MEI5995618.1"/>
    </source>
</evidence>
<keyword evidence="3" id="KW-1185">Reference proteome</keyword>
<reference evidence="1 3" key="2">
    <citation type="submission" date="2018-07" db="EMBL/GenBank/DDBJ databases">
        <title>The Genome Sequence of Enterococcus sp. DIV0659b.</title>
        <authorList>
            <consortium name="The Broad Institute Genomics Platform"/>
            <consortium name="The Broad Institute Genomic Center for Infectious Diseases"/>
            <person name="Earl A."/>
            <person name="Manson A."/>
            <person name="Schwartman J."/>
            <person name="Gilmore M."/>
            <person name="Abouelleil A."/>
            <person name="Cao P."/>
            <person name="Chapman S."/>
            <person name="Cusick C."/>
            <person name="Shea T."/>
            <person name="Young S."/>
            <person name="Neafsey D."/>
            <person name="Nusbaum C."/>
            <person name="Birren B."/>
        </authorList>
    </citation>
    <scope>NUCLEOTIDE SEQUENCE [LARGE SCALE GENOMIC DNA]</scope>
    <source>
        <strain evidence="1 3">4G2_DIV0659</strain>
    </source>
</reference>
<dbReference type="AlphaFoldDB" id="A0A242BTM4"/>
<dbReference type="RefSeq" id="WP_086332034.1">
    <property type="nucleotide sequence ID" value="NZ_NGLE02000002.1"/>
</dbReference>
<proteinExistence type="predicted"/>
<dbReference type="OrthoDB" id="2195940at2"/>